<dbReference type="Gene3D" id="3.40.50.720">
    <property type="entry name" value="NAD(P)-binding Rossmann-like Domain"/>
    <property type="match status" value="2"/>
</dbReference>
<reference evidence="7 8" key="1">
    <citation type="submission" date="2016-06" db="EMBL/GenBank/DDBJ databases">
        <title>Evolution of pathogenesis and genome organization in the Tremellales.</title>
        <authorList>
            <person name="Cuomo C."/>
            <person name="Litvintseva A."/>
            <person name="Heitman J."/>
            <person name="Chen Y."/>
            <person name="Sun S."/>
            <person name="Springer D."/>
            <person name="Dromer F."/>
            <person name="Young S."/>
            <person name="Zeng Q."/>
            <person name="Chapman S."/>
            <person name="Gujja S."/>
            <person name="Saif S."/>
            <person name="Birren B."/>
        </authorList>
    </citation>
    <scope>NUCLEOTIDE SEQUENCE [LARGE SCALE GENOMIC DNA]</scope>
    <source>
        <strain evidence="7 8">ATCC 28783</strain>
    </source>
</reference>
<evidence type="ECO:0000256" key="2">
    <source>
        <dbReference type="ARBA" id="ARBA00008072"/>
    </source>
</evidence>
<dbReference type="GO" id="GO:0008270">
    <property type="term" value="F:zinc ion binding"/>
    <property type="evidence" value="ECO:0007669"/>
    <property type="project" value="InterPro"/>
</dbReference>
<feature type="domain" description="Enoyl reductase (ER)" evidence="6">
    <location>
        <begin position="29"/>
        <end position="420"/>
    </location>
</feature>
<dbReference type="Pfam" id="PF08240">
    <property type="entry name" value="ADH_N"/>
    <property type="match status" value="1"/>
</dbReference>
<dbReference type="AlphaFoldDB" id="A0A4Q1BK60"/>
<dbReference type="PROSITE" id="PS00059">
    <property type="entry name" value="ADH_ZINC"/>
    <property type="match status" value="1"/>
</dbReference>
<dbReference type="InterPro" id="IPR011032">
    <property type="entry name" value="GroES-like_sf"/>
</dbReference>
<dbReference type="InterPro" id="IPR013154">
    <property type="entry name" value="ADH-like_N"/>
</dbReference>
<protein>
    <submittedName>
        <fullName evidence="7">Xylitol dehydrogenase</fullName>
    </submittedName>
</protein>
<dbReference type="SUPFAM" id="SSF51735">
    <property type="entry name" value="NAD(P)-binding Rossmann-fold domains"/>
    <property type="match status" value="1"/>
</dbReference>
<evidence type="ECO:0000256" key="4">
    <source>
        <dbReference type="ARBA" id="ARBA00022833"/>
    </source>
</evidence>
<dbReference type="GO" id="GO:0006062">
    <property type="term" value="P:sorbitol catabolic process"/>
    <property type="evidence" value="ECO:0007669"/>
    <property type="project" value="TreeGrafter"/>
</dbReference>
<comment type="cofactor">
    <cofactor evidence="1">
        <name>Zn(2+)</name>
        <dbReference type="ChEBI" id="CHEBI:29105"/>
    </cofactor>
</comment>
<accession>A0A4Q1BK60</accession>
<comment type="similarity">
    <text evidence="2">Belongs to the zinc-containing alcohol dehydrogenase family.</text>
</comment>
<dbReference type="Gene3D" id="3.90.180.10">
    <property type="entry name" value="Medium-chain alcohol dehydrogenases, catalytic domain"/>
    <property type="match status" value="2"/>
</dbReference>
<dbReference type="PANTHER" id="PTHR43161">
    <property type="entry name" value="SORBITOL DEHYDROGENASE"/>
    <property type="match status" value="1"/>
</dbReference>
<dbReference type="Proteomes" id="UP000289152">
    <property type="component" value="Unassembled WGS sequence"/>
</dbReference>
<evidence type="ECO:0000259" key="6">
    <source>
        <dbReference type="SMART" id="SM00829"/>
    </source>
</evidence>
<dbReference type="EMBL" id="SDIL01000054">
    <property type="protein sequence ID" value="RXK38095.1"/>
    <property type="molecule type" value="Genomic_DNA"/>
</dbReference>
<dbReference type="GO" id="GO:0003939">
    <property type="term" value="F:L-iditol 2-dehydrogenase (NAD+) activity"/>
    <property type="evidence" value="ECO:0007669"/>
    <property type="project" value="TreeGrafter"/>
</dbReference>
<evidence type="ECO:0000313" key="8">
    <source>
        <dbReference type="Proteomes" id="UP000289152"/>
    </source>
</evidence>
<dbReference type="PANTHER" id="PTHR43161:SF9">
    <property type="entry name" value="SORBITOL DEHYDROGENASE"/>
    <property type="match status" value="1"/>
</dbReference>
<proteinExistence type="inferred from homology"/>
<keyword evidence="5" id="KW-0560">Oxidoreductase</keyword>
<dbReference type="SUPFAM" id="SSF50129">
    <property type="entry name" value="GroES-like"/>
    <property type="match status" value="1"/>
</dbReference>
<keyword evidence="3" id="KW-0479">Metal-binding</keyword>
<name>A0A4Q1BK60_TREME</name>
<evidence type="ECO:0000313" key="7">
    <source>
        <dbReference type="EMBL" id="RXK38095.1"/>
    </source>
</evidence>
<evidence type="ECO:0000256" key="5">
    <source>
        <dbReference type="ARBA" id="ARBA00023002"/>
    </source>
</evidence>
<dbReference type="SMART" id="SM00829">
    <property type="entry name" value="PKS_ER"/>
    <property type="match status" value="1"/>
</dbReference>
<sequence length="424" mass="45438">MSHFHQITDEQPDHVKKLNLENKGCMLVGIREVQITDIPLPILQPDGVLVKVVSTDNDMHAYSSGGVGGRPITEPVIMGHESAGEVIAVGSAVTSHKVGNRVAVEPGLPCRRCINCKEGRSNLCLDYLYCGAPNAKGSIQKYFALPADMAPKFPDNVGWDEAGSIQPLAIGIQIGKRVDLRPHQTLAVMGCGPIGLITAAVAHAYSVKKIIGIDINPTRVEFARKYISPITGKPIFDHVFLNSPLPAVSLKHKYETDPALVKAISDLPSGPGGDVEPTQANGHESTVGDMKWENAIVRAAGWLEESGLAEAGGVDRVVEASGTEDCCLLGVALAKQGGTYLQVGLSHIQTMLFPNVAVTNKELDLKGITRYTSSCFPSAIDLLSRGMVDLKPLISKTFPLDRSQEAFEAVRAGKDIKIIIKNQE</sequence>
<evidence type="ECO:0000256" key="1">
    <source>
        <dbReference type="ARBA" id="ARBA00001947"/>
    </source>
</evidence>
<keyword evidence="4" id="KW-0862">Zinc</keyword>
<keyword evidence="8" id="KW-1185">Reference proteome</keyword>
<dbReference type="VEuPathDB" id="FungiDB:TREMEDRAFT_71743"/>
<gene>
    <name evidence="7" type="ORF">M231_04654</name>
</gene>
<dbReference type="InterPro" id="IPR036291">
    <property type="entry name" value="NAD(P)-bd_dom_sf"/>
</dbReference>
<dbReference type="InterPro" id="IPR020843">
    <property type="entry name" value="ER"/>
</dbReference>
<comment type="caution">
    <text evidence="7">The sequence shown here is derived from an EMBL/GenBank/DDBJ whole genome shotgun (WGS) entry which is preliminary data.</text>
</comment>
<dbReference type="InterPro" id="IPR002328">
    <property type="entry name" value="ADH_Zn_CS"/>
</dbReference>
<dbReference type="OrthoDB" id="1879366at2759"/>
<dbReference type="InParanoid" id="A0A4Q1BK60"/>
<organism evidence="7 8">
    <name type="scientific">Tremella mesenterica</name>
    <name type="common">Jelly fungus</name>
    <dbReference type="NCBI Taxonomy" id="5217"/>
    <lineage>
        <taxon>Eukaryota</taxon>
        <taxon>Fungi</taxon>
        <taxon>Dikarya</taxon>
        <taxon>Basidiomycota</taxon>
        <taxon>Agaricomycotina</taxon>
        <taxon>Tremellomycetes</taxon>
        <taxon>Tremellales</taxon>
        <taxon>Tremellaceae</taxon>
        <taxon>Tremella</taxon>
    </lineage>
</organism>
<dbReference type="STRING" id="5217.A0A4Q1BK60"/>
<evidence type="ECO:0000256" key="3">
    <source>
        <dbReference type="ARBA" id="ARBA00022723"/>
    </source>
</evidence>